<dbReference type="InterPro" id="IPR034660">
    <property type="entry name" value="DinB/YfiT-like"/>
</dbReference>
<evidence type="ECO:0000313" key="5">
    <source>
        <dbReference type="Proteomes" id="UP001232063"/>
    </source>
</evidence>
<evidence type="ECO:0000313" key="4">
    <source>
        <dbReference type="EMBL" id="MDJ1504429.1"/>
    </source>
</evidence>
<keyword evidence="5" id="KW-1185">Reference proteome</keyword>
<dbReference type="Proteomes" id="UP001232063">
    <property type="component" value="Unassembled WGS sequence"/>
</dbReference>
<gene>
    <name evidence="4" type="ORF">QNI22_27460</name>
</gene>
<dbReference type="RefSeq" id="WP_314515690.1">
    <property type="nucleotide sequence ID" value="NZ_JASJOU010000011.1"/>
</dbReference>
<dbReference type="Pfam" id="PF05163">
    <property type="entry name" value="DinB"/>
    <property type="match status" value="1"/>
</dbReference>
<protein>
    <submittedName>
        <fullName evidence="4">DinB family protein</fullName>
    </submittedName>
</protein>
<dbReference type="Gene3D" id="1.20.120.450">
    <property type="entry name" value="dinb family like domain"/>
    <property type="match status" value="1"/>
</dbReference>
<evidence type="ECO:0000256" key="3">
    <source>
        <dbReference type="PIRSR" id="PIRSR607837-1"/>
    </source>
</evidence>
<reference evidence="4" key="1">
    <citation type="submission" date="2023-05" db="EMBL/GenBank/DDBJ databases">
        <authorList>
            <person name="Zhang X."/>
        </authorList>
    </citation>
    <scope>NUCLEOTIDE SEQUENCE</scope>
    <source>
        <strain evidence="4">BD1B2-1</strain>
    </source>
</reference>
<comment type="caution">
    <text evidence="4">The sequence shown here is derived from an EMBL/GenBank/DDBJ whole genome shotgun (WGS) entry which is preliminary data.</text>
</comment>
<dbReference type="SUPFAM" id="SSF109854">
    <property type="entry name" value="DinB/YfiT-like putative metalloenzymes"/>
    <property type="match status" value="1"/>
</dbReference>
<accession>A0AAE3RAF8</accession>
<organism evidence="4 5">
    <name type="scientific">Xanthocytophaga agilis</name>
    <dbReference type="NCBI Taxonomy" id="3048010"/>
    <lineage>
        <taxon>Bacteria</taxon>
        <taxon>Pseudomonadati</taxon>
        <taxon>Bacteroidota</taxon>
        <taxon>Cytophagia</taxon>
        <taxon>Cytophagales</taxon>
        <taxon>Rhodocytophagaceae</taxon>
        <taxon>Xanthocytophaga</taxon>
    </lineage>
</organism>
<comment type="similarity">
    <text evidence="1">Belongs to the DinB family.</text>
</comment>
<evidence type="ECO:0000256" key="1">
    <source>
        <dbReference type="ARBA" id="ARBA00008635"/>
    </source>
</evidence>
<dbReference type="GO" id="GO:0046872">
    <property type="term" value="F:metal ion binding"/>
    <property type="evidence" value="ECO:0007669"/>
    <property type="project" value="UniProtKB-KW"/>
</dbReference>
<sequence>MATTNIQTQEADLSTLVITAEELLNHWQGHRRVTRRVIEAFPEDKLFTYSIGGMRPFSELVMEMIHIAGPGVKGVATGEWKSFGEEDEFTGAAPQTKTELLALWDKVTAVIDSVWPQIPLHRFHEVEAAFGQYEDSLYSSVLYFIDNEIHHRGQGYVYLRSLGITPPAFYDRS</sequence>
<dbReference type="AlphaFoldDB" id="A0AAE3RAF8"/>
<keyword evidence="2 3" id="KW-0479">Metal-binding</keyword>
<dbReference type="InterPro" id="IPR007837">
    <property type="entry name" value="DinB"/>
</dbReference>
<dbReference type="EMBL" id="JASJOU010000011">
    <property type="protein sequence ID" value="MDJ1504429.1"/>
    <property type="molecule type" value="Genomic_DNA"/>
</dbReference>
<name>A0AAE3RAF8_9BACT</name>
<feature type="binding site" evidence="3">
    <location>
        <position position="151"/>
    </location>
    <ligand>
        <name>a divalent metal cation</name>
        <dbReference type="ChEBI" id="CHEBI:60240"/>
    </ligand>
</feature>
<evidence type="ECO:0000256" key="2">
    <source>
        <dbReference type="ARBA" id="ARBA00022723"/>
    </source>
</evidence>
<proteinExistence type="inferred from homology"/>